<feature type="binding site" evidence="4">
    <location>
        <begin position="179"/>
        <end position="184"/>
    </location>
    <ligand>
        <name>NAD(+)</name>
        <dbReference type="ChEBI" id="CHEBI:57540"/>
    </ligand>
</feature>
<evidence type="ECO:0000256" key="2">
    <source>
        <dbReference type="ARBA" id="ARBA00023002"/>
    </source>
</evidence>
<organism evidence="7 8">
    <name type="scientific">Candidatus Coatesbacteria bacterium RBG_13_66_14</name>
    <dbReference type="NCBI Taxonomy" id="1817816"/>
    <lineage>
        <taxon>Bacteria</taxon>
        <taxon>Candidatus Coatesiibacteriota</taxon>
    </lineage>
</organism>
<keyword evidence="4" id="KW-0547">Nucleotide-binding</keyword>
<dbReference type="InterPro" id="IPR006097">
    <property type="entry name" value="Glu/Leu/Phe/Val/Trp_DH_dimer"/>
</dbReference>
<dbReference type="AlphaFoldDB" id="A0A1F5FB94"/>
<feature type="domain" description="Glutamate/phenylalanine/leucine/valine/L-tryptophan dehydrogenase C-terminal" evidence="6">
    <location>
        <begin position="143"/>
        <end position="352"/>
    </location>
</feature>
<dbReference type="PRINTS" id="PR00082">
    <property type="entry name" value="GLFDHDRGNASE"/>
</dbReference>
<dbReference type="SUPFAM" id="SSF53223">
    <property type="entry name" value="Aminoacid dehydrogenase-like, N-terminal domain"/>
    <property type="match status" value="1"/>
</dbReference>
<dbReference type="Gene3D" id="3.40.50.10860">
    <property type="entry name" value="Leucine Dehydrogenase, chain A, domain 1"/>
    <property type="match status" value="1"/>
</dbReference>
<dbReference type="Pfam" id="PF00208">
    <property type="entry name" value="ELFV_dehydrog"/>
    <property type="match status" value="1"/>
</dbReference>
<evidence type="ECO:0000313" key="8">
    <source>
        <dbReference type="Proteomes" id="UP000177187"/>
    </source>
</evidence>
<protein>
    <recommendedName>
        <fullName evidence="6">Glutamate/phenylalanine/leucine/valine/L-tryptophan dehydrogenase C-terminal domain-containing protein</fullName>
    </recommendedName>
</protein>
<dbReference type="InterPro" id="IPR036291">
    <property type="entry name" value="NAD(P)-bd_dom_sf"/>
</dbReference>
<dbReference type="InterPro" id="IPR046346">
    <property type="entry name" value="Aminoacid_DH-like_N_sf"/>
</dbReference>
<evidence type="ECO:0000256" key="5">
    <source>
        <dbReference type="RuleBase" id="RU004417"/>
    </source>
</evidence>
<dbReference type="InterPro" id="IPR016211">
    <property type="entry name" value="Glu/Phe/Leu/Val/Trp_DH_bac/arc"/>
</dbReference>
<dbReference type="InterPro" id="IPR006095">
    <property type="entry name" value="Glu/Leu/Phe/Val/Trp_DH"/>
</dbReference>
<sequence length="361" mass="37968">MEVFRNLETADHEQVAFCVAPAAELRAIIVIHNTTLGPAIAGIRVLDYPDEEAALTDALVLSRGLTYKSAAAGLNYGGGQINILQQSVEGKREPAFRALGRFIQGLGGRIIGAPDVGTGALDLTYVATETEFVAGVTLFEGSFDPSLVTASGVMMGIGVCLEATGRGKDLAGKTVALQGVGAVGAILAAKFLEAGARVLVHDHSPQRLAKTLKRMPSLVPREAEALLDDSVDVFCPCGKGGVVGPETLDALAGRIVCGAANSQLDPAWDDYDQLAKRGITYAPDFVVNSGGLISVVAELERHPDQWVFAKVRQIPDLLREVFALASEEGISTVEAATRLGERRINAIASLAHSYVPRKGKG</sequence>
<dbReference type="GO" id="GO:0016639">
    <property type="term" value="F:oxidoreductase activity, acting on the CH-NH2 group of donors, NAD or NADP as acceptor"/>
    <property type="evidence" value="ECO:0007669"/>
    <property type="project" value="InterPro"/>
</dbReference>
<dbReference type="Gene3D" id="3.40.50.720">
    <property type="entry name" value="NAD(P)-binding Rossmann-like Domain"/>
    <property type="match status" value="1"/>
</dbReference>
<comment type="similarity">
    <text evidence="1 5">Belongs to the Glu/Leu/Phe/Val dehydrogenases family.</text>
</comment>
<dbReference type="PIRSF" id="PIRSF000188">
    <property type="entry name" value="Phe_leu_dh"/>
    <property type="match status" value="1"/>
</dbReference>
<dbReference type="InterPro" id="IPR006096">
    <property type="entry name" value="Glu/Leu/Phe/Val/Trp_DH_C"/>
</dbReference>
<dbReference type="STRING" id="1817816.A2Y64_04435"/>
<keyword evidence="3 4" id="KW-0520">NAD</keyword>
<accession>A0A1F5FB94</accession>
<dbReference type="EMBL" id="MFAF01000058">
    <property type="protein sequence ID" value="OGD76868.1"/>
    <property type="molecule type" value="Genomic_DNA"/>
</dbReference>
<proteinExistence type="inferred from homology"/>
<evidence type="ECO:0000259" key="6">
    <source>
        <dbReference type="SMART" id="SM00839"/>
    </source>
</evidence>
<keyword evidence="2 5" id="KW-0560">Oxidoreductase</keyword>
<comment type="caution">
    <text evidence="7">The sequence shown here is derived from an EMBL/GenBank/DDBJ whole genome shotgun (WGS) entry which is preliminary data.</text>
</comment>
<reference evidence="7 8" key="1">
    <citation type="journal article" date="2016" name="Nat. Commun.">
        <title>Thousands of microbial genomes shed light on interconnected biogeochemical processes in an aquifer system.</title>
        <authorList>
            <person name="Anantharaman K."/>
            <person name="Brown C.T."/>
            <person name="Hug L.A."/>
            <person name="Sharon I."/>
            <person name="Castelle C.J."/>
            <person name="Probst A.J."/>
            <person name="Thomas B.C."/>
            <person name="Singh A."/>
            <person name="Wilkins M.J."/>
            <person name="Karaoz U."/>
            <person name="Brodie E.L."/>
            <person name="Williams K.H."/>
            <person name="Hubbard S.S."/>
            <person name="Banfield J.F."/>
        </authorList>
    </citation>
    <scope>NUCLEOTIDE SEQUENCE [LARGE SCALE GENOMIC DNA]</scope>
</reference>
<name>A0A1F5FB94_9BACT</name>
<evidence type="ECO:0000256" key="4">
    <source>
        <dbReference type="PIRSR" id="PIRSR000188-2"/>
    </source>
</evidence>
<dbReference type="Pfam" id="PF02812">
    <property type="entry name" value="ELFV_dehydrog_N"/>
    <property type="match status" value="1"/>
</dbReference>
<dbReference type="GO" id="GO:0006520">
    <property type="term" value="P:amino acid metabolic process"/>
    <property type="evidence" value="ECO:0007669"/>
    <property type="project" value="InterPro"/>
</dbReference>
<evidence type="ECO:0000256" key="1">
    <source>
        <dbReference type="ARBA" id="ARBA00006382"/>
    </source>
</evidence>
<dbReference type="PANTHER" id="PTHR42722:SF1">
    <property type="entry name" value="VALINE DEHYDROGENASE"/>
    <property type="match status" value="1"/>
</dbReference>
<gene>
    <name evidence="7" type="ORF">A2Y64_04435</name>
</gene>
<evidence type="ECO:0000313" key="7">
    <source>
        <dbReference type="EMBL" id="OGD76868.1"/>
    </source>
</evidence>
<dbReference type="Proteomes" id="UP000177187">
    <property type="component" value="Unassembled WGS sequence"/>
</dbReference>
<dbReference type="GO" id="GO:0000166">
    <property type="term" value="F:nucleotide binding"/>
    <property type="evidence" value="ECO:0007669"/>
    <property type="project" value="UniProtKB-KW"/>
</dbReference>
<evidence type="ECO:0000256" key="3">
    <source>
        <dbReference type="ARBA" id="ARBA00023027"/>
    </source>
</evidence>
<dbReference type="SMART" id="SM00839">
    <property type="entry name" value="ELFV_dehydrog"/>
    <property type="match status" value="1"/>
</dbReference>
<dbReference type="SUPFAM" id="SSF51735">
    <property type="entry name" value="NAD(P)-binding Rossmann-fold domains"/>
    <property type="match status" value="1"/>
</dbReference>
<dbReference type="PANTHER" id="PTHR42722">
    <property type="entry name" value="LEUCINE DEHYDROGENASE"/>
    <property type="match status" value="1"/>
</dbReference>